<feature type="domain" description="Transposase IS110-like N-terminal" evidence="1">
    <location>
        <begin position="16"/>
        <end position="161"/>
    </location>
</feature>
<protein>
    <submittedName>
        <fullName evidence="3">Transposase</fullName>
    </submittedName>
</protein>
<organism evidence="3 4">
    <name type="scientific">Actinoallomurus bryophytorum</name>
    <dbReference type="NCBI Taxonomy" id="1490222"/>
    <lineage>
        <taxon>Bacteria</taxon>
        <taxon>Bacillati</taxon>
        <taxon>Actinomycetota</taxon>
        <taxon>Actinomycetes</taxon>
        <taxon>Streptosporangiales</taxon>
        <taxon>Thermomonosporaceae</taxon>
        <taxon>Actinoallomurus</taxon>
    </lineage>
</organism>
<dbReference type="OrthoDB" id="4337860at2"/>
<feature type="domain" description="Transposase IS116/IS110/IS902 C-terminal" evidence="2">
    <location>
        <begin position="235"/>
        <end position="318"/>
    </location>
</feature>
<evidence type="ECO:0000313" key="3">
    <source>
        <dbReference type="EMBL" id="TQL96812.1"/>
    </source>
</evidence>
<dbReference type="InterPro" id="IPR003346">
    <property type="entry name" value="Transposase_20"/>
</dbReference>
<comment type="caution">
    <text evidence="3">The sequence shown here is derived from an EMBL/GenBank/DDBJ whole genome shotgun (WGS) entry which is preliminary data.</text>
</comment>
<dbReference type="GO" id="GO:0004803">
    <property type="term" value="F:transposase activity"/>
    <property type="evidence" value="ECO:0007669"/>
    <property type="project" value="InterPro"/>
</dbReference>
<proteinExistence type="predicted"/>
<sequence>MARRSRRPDKRRVVGGVDTHHDTHHAAVELMNGGRIADAQFPATVEGYARLLAWMEGFGRIHAVGVEGTGSYGAGLTRYLRGQGVTVVEVNRPDRRQRRSVGKSDPLDAYAAADAVLAGRARALPKGNDGIAESIRVLHLTRTGAIKARTAAINELRAVLVTAPAQLREHLTGKPTPALISACARLRPGTDLTDPLHATKHALRALAHRHQHLTTEIDGLNLHLKALITQTRPDLLAIYGVGVETAAQLLITCGDNPDRLTTPAAFAALCGVAPIPASSGKTTRHRLSRGGDRQANRALYLITITRMSHCARTRTYVQRRTSQGKPKPEIIRCLKRYLARELFKALTSTNTTPSDLPAAA</sequence>
<gene>
    <name evidence="3" type="ORF">FB559_2365</name>
</gene>
<dbReference type="Proteomes" id="UP000316096">
    <property type="component" value="Unassembled WGS sequence"/>
</dbReference>
<accession>A0A543CI82</accession>
<dbReference type="Pfam" id="PF01548">
    <property type="entry name" value="DEDD_Tnp_IS110"/>
    <property type="match status" value="1"/>
</dbReference>
<dbReference type="InterPro" id="IPR002525">
    <property type="entry name" value="Transp_IS110-like_N"/>
</dbReference>
<evidence type="ECO:0000259" key="2">
    <source>
        <dbReference type="Pfam" id="PF02371"/>
    </source>
</evidence>
<dbReference type="EMBL" id="VFOZ01000001">
    <property type="protein sequence ID" value="TQL96812.1"/>
    <property type="molecule type" value="Genomic_DNA"/>
</dbReference>
<dbReference type="GO" id="GO:0006313">
    <property type="term" value="P:DNA transposition"/>
    <property type="evidence" value="ECO:0007669"/>
    <property type="project" value="InterPro"/>
</dbReference>
<dbReference type="AlphaFoldDB" id="A0A543CI82"/>
<keyword evidence="4" id="KW-1185">Reference proteome</keyword>
<dbReference type="PANTHER" id="PTHR33055">
    <property type="entry name" value="TRANSPOSASE FOR INSERTION SEQUENCE ELEMENT IS1111A"/>
    <property type="match status" value="1"/>
</dbReference>
<reference evidence="3 4" key="1">
    <citation type="submission" date="2019-06" db="EMBL/GenBank/DDBJ databases">
        <title>Sequencing the genomes of 1000 actinobacteria strains.</title>
        <authorList>
            <person name="Klenk H.-P."/>
        </authorList>
    </citation>
    <scope>NUCLEOTIDE SEQUENCE [LARGE SCALE GENOMIC DNA]</scope>
    <source>
        <strain evidence="3 4">DSM 102200</strain>
    </source>
</reference>
<evidence type="ECO:0000259" key="1">
    <source>
        <dbReference type="Pfam" id="PF01548"/>
    </source>
</evidence>
<dbReference type="InterPro" id="IPR047650">
    <property type="entry name" value="Transpos_IS110"/>
</dbReference>
<dbReference type="Pfam" id="PF02371">
    <property type="entry name" value="Transposase_20"/>
    <property type="match status" value="1"/>
</dbReference>
<dbReference type="GO" id="GO:0003677">
    <property type="term" value="F:DNA binding"/>
    <property type="evidence" value="ECO:0007669"/>
    <property type="project" value="InterPro"/>
</dbReference>
<evidence type="ECO:0000313" key="4">
    <source>
        <dbReference type="Proteomes" id="UP000316096"/>
    </source>
</evidence>
<dbReference type="PANTHER" id="PTHR33055:SF16">
    <property type="entry name" value="TRANSPOSASE FOR INSERTION SEQUENCE ELEMENT IS1547"/>
    <property type="match status" value="1"/>
</dbReference>
<name>A0A543CI82_9ACTN</name>
<dbReference type="NCBIfam" id="NF033542">
    <property type="entry name" value="transpos_IS110"/>
    <property type="match status" value="1"/>
</dbReference>